<sequence>MMIKVIRITKCQECPYMTIVPNPLNPSLGCAISRLKDVDKETIPAWCPLESLELEP</sequence>
<dbReference type="Proteomes" id="UP000037175">
    <property type="component" value="Unassembled WGS sequence"/>
</dbReference>
<keyword evidence="2" id="KW-1185">Reference proteome</keyword>
<comment type="caution">
    <text evidence="1">The sequence shown here is derived from an EMBL/GenBank/DDBJ whole genome shotgun (WGS) entry which is preliminary data.</text>
</comment>
<organism evidence="1 2">
    <name type="scientific">Thermincola ferriacetica</name>
    <dbReference type="NCBI Taxonomy" id="281456"/>
    <lineage>
        <taxon>Bacteria</taxon>
        <taxon>Bacillati</taxon>
        <taxon>Bacillota</taxon>
        <taxon>Clostridia</taxon>
        <taxon>Eubacteriales</taxon>
        <taxon>Thermincolaceae</taxon>
        <taxon>Thermincola</taxon>
    </lineage>
</organism>
<evidence type="ECO:0000313" key="2">
    <source>
        <dbReference type="Proteomes" id="UP000037175"/>
    </source>
</evidence>
<protein>
    <submittedName>
        <fullName evidence="1">Uncharacterized protein</fullName>
    </submittedName>
</protein>
<accession>A0A0L6W4G0</accession>
<gene>
    <name evidence="1" type="ORF">Tfer_0843</name>
</gene>
<proteinExistence type="predicted"/>
<name>A0A0L6W4G0_9FIRM</name>
<evidence type="ECO:0000313" key="1">
    <source>
        <dbReference type="EMBL" id="KNZ70283.1"/>
    </source>
</evidence>
<dbReference type="AlphaFoldDB" id="A0A0L6W4G0"/>
<reference evidence="2" key="1">
    <citation type="submission" date="2015-07" db="EMBL/GenBank/DDBJ databases">
        <title>Complete Genome of Thermincola ferriacetica strain Z-0001T.</title>
        <authorList>
            <person name="Lusk B."/>
            <person name="Badalamenti J.P."/>
            <person name="Parameswaran P."/>
            <person name="Bond D.R."/>
            <person name="Torres C.I."/>
        </authorList>
    </citation>
    <scope>NUCLEOTIDE SEQUENCE [LARGE SCALE GENOMIC DNA]</scope>
    <source>
        <strain evidence="2">Z-0001</strain>
    </source>
</reference>
<dbReference type="EMBL" id="LGTE01000004">
    <property type="protein sequence ID" value="KNZ70283.1"/>
    <property type="molecule type" value="Genomic_DNA"/>
</dbReference>